<evidence type="ECO:0000313" key="3">
    <source>
        <dbReference type="EMBL" id="KDR67870.1"/>
    </source>
</evidence>
<feature type="compositionally biased region" description="Acidic residues" evidence="1">
    <location>
        <begin position="342"/>
        <end position="354"/>
    </location>
</feature>
<dbReference type="OrthoDB" id="5424058at2759"/>
<dbReference type="AlphaFoldDB" id="A0A067SAE6"/>
<feature type="region of interest" description="Disordered" evidence="1">
    <location>
        <begin position="330"/>
        <end position="354"/>
    </location>
</feature>
<keyword evidence="4" id="KW-1185">Reference proteome</keyword>
<dbReference type="STRING" id="685588.A0A067SAE6"/>
<evidence type="ECO:0000259" key="2">
    <source>
        <dbReference type="Pfam" id="PF20231"/>
    </source>
</evidence>
<feature type="domain" description="DUF6589" evidence="2">
    <location>
        <begin position="2"/>
        <end position="261"/>
    </location>
</feature>
<sequence length="397" mass="45775">MVANEFWGTPNSKSPWSLWKINTLLGRKAITAGWKAKSLPPFRPVYELMLNITLPANILDGFRIYSPKDTLEEWVETIQTVEEVDKVAEKVLNELCSGRRVAKLRRERPSKRDVPLENICLFNRDCLYLRQLKYAIKRGDVGAVLDIITHIMVAFRGTGKTPKYADALFSMVVRLKKMDPKVRNAWLMNWLANLSGHENAFKEMDLLQEHQNFWAKIIYNAKGSNRSWEWLSMVSVCIFSLRDVIRKMQNEFVTPFNSTSHTSPSMQVDIQVVRDYLEALRLQVYYPERENNSSATEGRDLMQTGSGYANTPSAFRNFTHTKYSYENHGVPEAAPLAPQPETNDDNEEAEEDYEIDGRNAVDFEDLLLDEDEFPMGSDVGDYLAMVHEVIDELRHYE</sequence>
<dbReference type="Pfam" id="PF20231">
    <property type="entry name" value="DUF6589"/>
    <property type="match status" value="1"/>
</dbReference>
<dbReference type="HOGENOM" id="CLU_007061_2_2_1"/>
<dbReference type="Proteomes" id="UP000027222">
    <property type="component" value="Unassembled WGS sequence"/>
</dbReference>
<reference evidence="4" key="1">
    <citation type="journal article" date="2014" name="Proc. Natl. Acad. Sci. U.S.A.">
        <title>Extensive sampling of basidiomycete genomes demonstrates inadequacy of the white-rot/brown-rot paradigm for wood decay fungi.</title>
        <authorList>
            <person name="Riley R."/>
            <person name="Salamov A.A."/>
            <person name="Brown D.W."/>
            <person name="Nagy L.G."/>
            <person name="Floudas D."/>
            <person name="Held B.W."/>
            <person name="Levasseur A."/>
            <person name="Lombard V."/>
            <person name="Morin E."/>
            <person name="Otillar R."/>
            <person name="Lindquist E.A."/>
            <person name="Sun H."/>
            <person name="LaButti K.M."/>
            <person name="Schmutz J."/>
            <person name="Jabbour D."/>
            <person name="Luo H."/>
            <person name="Baker S.E."/>
            <person name="Pisabarro A.G."/>
            <person name="Walton J.D."/>
            <person name="Blanchette R.A."/>
            <person name="Henrissat B."/>
            <person name="Martin F."/>
            <person name="Cullen D."/>
            <person name="Hibbett D.S."/>
            <person name="Grigoriev I.V."/>
        </authorList>
    </citation>
    <scope>NUCLEOTIDE SEQUENCE [LARGE SCALE GENOMIC DNA]</scope>
    <source>
        <strain evidence="4">CBS 339.88</strain>
    </source>
</reference>
<evidence type="ECO:0000256" key="1">
    <source>
        <dbReference type="SAM" id="MobiDB-lite"/>
    </source>
</evidence>
<evidence type="ECO:0000313" key="4">
    <source>
        <dbReference type="Proteomes" id="UP000027222"/>
    </source>
</evidence>
<dbReference type="InterPro" id="IPR046496">
    <property type="entry name" value="DUF6589"/>
</dbReference>
<dbReference type="EMBL" id="KL142412">
    <property type="protein sequence ID" value="KDR67870.1"/>
    <property type="molecule type" value="Genomic_DNA"/>
</dbReference>
<accession>A0A067SAE6</accession>
<name>A0A067SAE6_GALM3</name>
<organism evidence="3 4">
    <name type="scientific">Galerina marginata (strain CBS 339.88)</name>
    <dbReference type="NCBI Taxonomy" id="685588"/>
    <lineage>
        <taxon>Eukaryota</taxon>
        <taxon>Fungi</taxon>
        <taxon>Dikarya</taxon>
        <taxon>Basidiomycota</taxon>
        <taxon>Agaricomycotina</taxon>
        <taxon>Agaricomycetes</taxon>
        <taxon>Agaricomycetidae</taxon>
        <taxon>Agaricales</taxon>
        <taxon>Agaricineae</taxon>
        <taxon>Strophariaceae</taxon>
        <taxon>Galerina</taxon>
    </lineage>
</organism>
<proteinExistence type="predicted"/>
<gene>
    <name evidence="3" type="ORF">GALMADRAFT_105505</name>
</gene>
<protein>
    <recommendedName>
        <fullName evidence="2">DUF6589 domain-containing protein</fullName>
    </recommendedName>
</protein>